<gene>
    <name evidence="7" type="primary">Gr8CTE</name>
    <name evidence="7" type="ORF">DALL_DALL000128</name>
</gene>
<comment type="caution">
    <text evidence="6">Lacks conserved residue(s) required for the propagation of feature annotation.</text>
</comment>
<feature type="transmembrane region" description="Helical" evidence="6">
    <location>
        <begin position="297"/>
        <end position="320"/>
    </location>
</feature>
<feature type="transmembrane region" description="Helical" evidence="6">
    <location>
        <begin position="258"/>
        <end position="285"/>
    </location>
</feature>
<dbReference type="GO" id="GO:0005886">
    <property type="term" value="C:plasma membrane"/>
    <property type="evidence" value="ECO:0007669"/>
    <property type="project" value="UniProtKB-SubCell"/>
</dbReference>
<dbReference type="GO" id="GO:0050909">
    <property type="term" value="P:sensory perception of taste"/>
    <property type="evidence" value="ECO:0007669"/>
    <property type="project" value="InterPro"/>
</dbReference>
<keyword evidence="8" id="KW-1185">Reference proteome</keyword>
<feature type="non-terminal residue" evidence="7">
    <location>
        <position position="379"/>
    </location>
</feature>
<feature type="transmembrane region" description="Helical" evidence="6">
    <location>
        <begin position="175"/>
        <end position="192"/>
    </location>
</feature>
<dbReference type="AlphaFoldDB" id="A0A4E0RJM5"/>
<evidence type="ECO:0000256" key="4">
    <source>
        <dbReference type="ARBA" id="ARBA00022989"/>
    </source>
</evidence>
<evidence type="ECO:0000256" key="2">
    <source>
        <dbReference type="ARBA" id="ARBA00022475"/>
    </source>
</evidence>
<keyword evidence="6 7" id="KW-0675">Receptor</keyword>
<dbReference type="Proteomes" id="UP000297026">
    <property type="component" value="Unassembled WGS sequence"/>
</dbReference>
<comment type="subcellular location">
    <subcellularLocation>
        <location evidence="1 6">Cell membrane</location>
        <topology evidence="1 6">Multi-pass membrane protein</topology>
    </subcellularLocation>
</comment>
<comment type="similarity">
    <text evidence="6">Belongs to the insect chemoreceptor superfamily. Gustatory receptor (GR) family.</text>
</comment>
<evidence type="ECO:0000313" key="8">
    <source>
        <dbReference type="Proteomes" id="UP000297026"/>
    </source>
</evidence>
<name>A0A4E0RJM5_9HYME</name>
<dbReference type="EMBL" id="ML158590">
    <property type="protein sequence ID" value="THK32952.1"/>
    <property type="molecule type" value="Genomic_DNA"/>
</dbReference>
<evidence type="ECO:0000256" key="5">
    <source>
        <dbReference type="ARBA" id="ARBA00023136"/>
    </source>
</evidence>
<keyword evidence="3 6" id="KW-0812">Transmembrane</keyword>
<organism evidence="7 8">
    <name type="scientific">Diachasma alloeum</name>
    <dbReference type="NCBI Taxonomy" id="454923"/>
    <lineage>
        <taxon>Eukaryota</taxon>
        <taxon>Metazoa</taxon>
        <taxon>Ecdysozoa</taxon>
        <taxon>Arthropoda</taxon>
        <taxon>Hexapoda</taxon>
        <taxon>Insecta</taxon>
        <taxon>Pterygota</taxon>
        <taxon>Neoptera</taxon>
        <taxon>Endopterygota</taxon>
        <taxon>Hymenoptera</taxon>
        <taxon>Apocrita</taxon>
        <taxon>Ichneumonoidea</taxon>
        <taxon>Braconidae</taxon>
        <taxon>Opiinae</taxon>
        <taxon>Diachasma</taxon>
    </lineage>
</organism>
<sequence length="379" mass="44074">MCPQNKTTQKPKSPVSKSMFLFLKLIGMCPFTLDKIDIIRRSKTASLYSTILIVGYTLCYCRVVVSRISIMLPRETNMLVVMDFIGLGLDYWVIMVVWFYALVYQNELRCILKHFITTKREVVLLGMTECYDDFTMNLRIFVISLNLFFFVLYVVDHALLYHIKEFEFGVWLPFNLPRCVSINMVGIYLYALKTIQTRFQFINLRIENFPNNFSLEEAPGERNFGKNVSNPIATADRLRAFGKLHRNLRNLVTLMNNLFALPLLIALMMQFTQLIVNIYMLLIYISNGNYCHWNANSSMSIVLGWLIIRLIQTLCIIDVCETMSQTANRIGNYLHTMWVMRRPQCPGDVVKILSLECLQQTVKIQLYGSIVLNNSMLFK</sequence>
<dbReference type="InterPro" id="IPR013604">
    <property type="entry name" value="7TM_chemorcpt"/>
</dbReference>
<protein>
    <recommendedName>
        <fullName evidence="6">Gustatory receptor</fullName>
    </recommendedName>
</protein>
<feature type="transmembrane region" description="Helical" evidence="6">
    <location>
        <begin position="45"/>
        <end position="65"/>
    </location>
</feature>
<accession>A0A4E0RJM5</accession>
<keyword evidence="6" id="KW-0807">Transducer</keyword>
<dbReference type="Pfam" id="PF08395">
    <property type="entry name" value="7tm_7"/>
    <property type="match status" value="1"/>
</dbReference>
<keyword evidence="2 6" id="KW-1003">Cell membrane</keyword>
<comment type="function">
    <text evidence="6">Gustatory receptor which mediates acceptance or avoidance behavior, depending on its substrates.</text>
</comment>
<evidence type="ECO:0000256" key="6">
    <source>
        <dbReference type="RuleBase" id="RU363108"/>
    </source>
</evidence>
<keyword evidence="5 6" id="KW-0472">Membrane</keyword>
<dbReference type="GO" id="GO:0007165">
    <property type="term" value="P:signal transduction"/>
    <property type="evidence" value="ECO:0007669"/>
    <property type="project" value="UniProtKB-KW"/>
</dbReference>
<evidence type="ECO:0000313" key="7">
    <source>
        <dbReference type="EMBL" id="THK32952.1"/>
    </source>
</evidence>
<evidence type="ECO:0000256" key="1">
    <source>
        <dbReference type="ARBA" id="ARBA00004651"/>
    </source>
</evidence>
<reference evidence="7" key="1">
    <citation type="submission" date="2019-02" db="EMBL/GenBank/DDBJ databases">
        <title>Genome of the parasitoid wasp Diachasma alloeum, an emerging model for ecological speciation and transitions to asexual reproduction.</title>
        <authorList>
            <person name="Robertson H.M."/>
            <person name="Walden K.K."/>
            <person name="Tvedte E.S."/>
            <person name="Hood G.R."/>
            <person name="Feder J.L."/>
            <person name="Forbes A.A."/>
            <person name="Logsdon J.M."/>
            <person name="Mcelroy K.E."/>
        </authorList>
    </citation>
    <scope>NUCLEOTIDE SEQUENCE [LARGE SCALE GENOMIC DNA]</scope>
    <source>
        <strain evidence="7">Michigan</strain>
    </source>
</reference>
<feature type="transmembrane region" description="Helical" evidence="6">
    <location>
        <begin position="85"/>
        <end position="104"/>
    </location>
</feature>
<keyword evidence="4 6" id="KW-1133">Transmembrane helix</keyword>
<feature type="transmembrane region" description="Helical" evidence="6">
    <location>
        <begin position="136"/>
        <end position="155"/>
    </location>
</feature>
<proteinExistence type="inferred from homology"/>
<evidence type="ECO:0000256" key="3">
    <source>
        <dbReference type="ARBA" id="ARBA00022692"/>
    </source>
</evidence>